<protein>
    <submittedName>
        <fullName evidence="2">Uncharacterized protein</fullName>
    </submittedName>
</protein>
<keyword evidence="3" id="KW-1185">Reference proteome</keyword>
<dbReference type="EMBL" id="CP025704">
    <property type="protein sequence ID" value="AUN98150.1"/>
    <property type="molecule type" value="Genomic_DNA"/>
</dbReference>
<keyword evidence="1" id="KW-1133">Transmembrane helix</keyword>
<feature type="transmembrane region" description="Helical" evidence="1">
    <location>
        <begin position="246"/>
        <end position="262"/>
    </location>
</feature>
<evidence type="ECO:0000313" key="2">
    <source>
        <dbReference type="EMBL" id="AUN98150.1"/>
    </source>
</evidence>
<evidence type="ECO:0000256" key="1">
    <source>
        <dbReference type="SAM" id="Phobius"/>
    </source>
</evidence>
<feature type="transmembrane region" description="Helical" evidence="1">
    <location>
        <begin position="268"/>
        <end position="288"/>
    </location>
</feature>
<evidence type="ECO:0000313" key="3">
    <source>
        <dbReference type="Proteomes" id="UP000235584"/>
    </source>
</evidence>
<feature type="transmembrane region" description="Helical" evidence="1">
    <location>
        <begin position="308"/>
        <end position="326"/>
    </location>
</feature>
<feature type="transmembrane region" description="Helical" evidence="1">
    <location>
        <begin position="169"/>
        <end position="191"/>
    </location>
</feature>
<dbReference type="AlphaFoldDB" id="A0A2K9NRJ8"/>
<dbReference type="KEGG" id="bsto:C0V70_08515"/>
<feature type="transmembrane region" description="Helical" evidence="1">
    <location>
        <begin position="39"/>
        <end position="59"/>
    </location>
</feature>
<keyword evidence="1" id="KW-0472">Membrane</keyword>
<sequence length="374" mass="43975">MDFLLLGGLSLIVWAVMTSMRLFQTEQEVQPQFFQMMMAFSWLSIACNYPHFLISYRFGYGRGKGFIFKHWPSLVGVPVFFLVLYLVTFFFFHEQIYTSSFVAGLNSIFSAIGIGYKVGELPNLGIELLGLAVRIMYLTTGWHYSKQAFGCIMVFSHYHNYPISKLQRLIWKISLFSVAIYNFFFVTNLAAEGNGAFSMFFNVPMSKIILPKFLEIWSLWAVIISGFMVVYFVLYKNFKLGKTPTSAILVPWIALHFWWVPLFGMMDFFYLAVPFFHGLQYLLFAYQLEAPEHSWERIKKIKVMSMKILILFLVGYLSFEYVPQMLDSWFSTDRRFQVMFFFVAIPVFINVHHFFIDSVVWRFNDETIRKKLLD</sequence>
<name>A0A2K9NRJ8_BACTC</name>
<organism evidence="2 3">
    <name type="scientific">Bacteriovorax stolpii</name>
    <name type="common">Bdellovibrio stolpii</name>
    <dbReference type="NCBI Taxonomy" id="960"/>
    <lineage>
        <taxon>Bacteria</taxon>
        <taxon>Pseudomonadati</taxon>
        <taxon>Bdellovibrionota</taxon>
        <taxon>Bacteriovoracia</taxon>
        <taxon>Bacteriovoracales</taxon>
        <taxon>Bacteriovoracaceae</taxon>
        <taxon>Bacteriovorax</taxon>
    </lineage>
</organism>
<proteinExistence type="predicted"/>
<keyword evidence="1" id="KW-0812">Transmembrane</keyword>
<reference evidence="2 3" key="1">
    <citation type="submission" date="2018-01" db="EMBL/GenBank/DDBJ databases">
        <title>Complete genome sequence of Bacteriovorax stolpii DSM12778.</title>
        <authorList>
            <person name="Tang B."/>
            <person name="Chang J."/>
        </authorList>
    </citation>
    <scope>NUCLEOTIDE SEQUENCE [LARGE SCALE GENOMIC DNA]</scope>
    <source>
        <strain evidence="2 3">DSM 12778</strain>
    </source>
</reference>
<gene>
    <name evidence="2" type="ORF">C0V70_08515</name>
</gene>
<feature type="transmembrane region" description="Helical" evidence="1">
    <location>
        <begin position="216"/>
        <end position="234"/>
    </location>
</feature>
<dbReference type="Proteomes" id="UP000235584">
    <property type="component" value="Chromosome"/>
</dbReference>
<feature type="transmembrane region" description="Helical" evidence="1">
    <location>
        <begin position="338"/>
        <end position="361"/>
    </location>
</feature>
<accession>A0A2K9NRJ8</accession>
<feature type="transmembrane region" description="Helical" evidence="1">
    <location>
        <begin position="71"/>
        <end position="92"/>
    </location>
</feature>